<gene>
    <name evidence="7" type="ORF">KSP40_PGU021938</name>
</gene>
<evidence type="ECO:0000313" key="7">
    <source>
        <dbReference type="EMBL" id="KAK8958205.1"/>
    </source>
</evidence>
<proteinExistence type="inferred from homology"/>
<evidence type="ECO:0000256" key="5">
    <source>
        <dbReference type="SAM" id="MobiDB-lite"/>
    </source>
</evidence>
<keyword evidence="3 4" id="KW-0539">Nucleus</keyword>
<comment type="similarity">
    <text evidence="2 4">Belongs to the Ninja family.</text>
</comment>
<feature type="domain" description="Tify" evidence="6">
    <location>
        <begin position="316"/>
        <end position="349"/>
    </location>
</feature>
<reference evidence="7 8" key="1">
    <citation type="journal article" date="2022" name="Nat. Plants">
        <title>Genomes of leafy and leafless Platanthera orchids illuminate the evolution of mycoheterotrophy.</title>
        <authorList>
            <person name="Li M.H."/>
            <person name="Liu K.W."/>
            <person name="Li Z."/>
            <person name="Lu H.C."/>
            <person name="Ye Q.L."/>
            <person name="Zhang D."/>
            <person name="Wang J.Y."/>
            <person name="Li Y.F."/>
            <person name="Zhong Z.M."/>
            <person name="Liu X."/>
            <person name="Yu X."/>
            <person name="Liu D.K."/>
            <person name="Tu X.D."/>
            <person name="Liu B."/>
            <person name="Hao Y."/>
            <person name="Liao X.Y."/>
            <person name="Jiang Y.T."/>
            <person name="Sun W.H."/>
            <person name="Chen J."/>
            <person name="Chen Y.Q."/>
            <person name="Ai Y."/>
            <person name="Zhai J.W."/>
            <person name="Wu S.S."/>
            <person name="Zhou Z."/>
            <person name="Hsiao Y.Y."/>
            <person name="Wu W.L."/>
            <person name="Chen Y.Y."/>
            <person name="Lin Y.F."/>
            <person name="Hsu J.L."/>
            <person name="Li C.Y."/>
            <person name="Wang Z.W."/>
            <person name="Zhao X."/>
            <person name="Zhong W.Y."/>
            <person name="Ma X.K."/>
            <person name="Ma L."/>
            <person name="Huang J."/>
            <person name="Chen G.Z."/>
            <person name="Huang M.Z."/>
            <person name="Huang L."/>
            <person name="Peng D.H."/>
            <person name="Luo Y.B."/>
            <person name="Zou S.Q."/>
            <person name="Chen S.P."/>
            <person name="Lan S."/>
            <person name="Tsai W.C."/>
            <person name="Van de Peer Y."/>
            <person name="Liu Z.J."/>
        </authorList>
    </citation>
    <scope>NUCLEOTIDE SEQUENCE [LARGE SCALE GENOMIC DNA]</scope>
    <source>
        <strain evidence="7">Lor288</strain>
    </source>
</reference>
<evidence type="ECO:0000313" key="8">
    <source>
        <dbReference type="Proteomes" id="UP001412067"/>
    </source>
</evidence>
<evidence type="ECO:0000256" key="4">
    <source>
        <dbReference type="RuleBase" id="RU369029"/>
    </source>
</evidence>
<evidence type="ECO:0000256" key="3">
    <source>
        <dbReference type="ARBA" id="ARBA00023242"/>
    </source>
</evidence>
<evidence type="ECO:0000259" key="6">
    <source>
        <dbReference type="Pfam" id="PF16135"/>
    </source>
</evidence>
<feature type="region of interest" description="Disordered" evidence="5">
    <location>
        <begin position="94"/>
        <end position="144"/>
    </location>
</feature>
<dbReference type="Proteomes" id="UP001412067">
    <property type="component" value="Unassembled WGS sequence"/>
</dbReference>
<sequence>MCAPNGPSGPGKFPVDGAGKVNLMEAALCEEETEHALFSRSSDLLRSFCGGFSAEELTEVAGDGDSDDIDLGLSLGGCFSSGDSKQKRILRSSSIPSIHPSGLQSTNPLSRASSLPSETGKEMQRISREEAKRKMGERFEGDLEGGSMAKVRKLEVPKGGSWIIGDGPPIRDFCPAISSWIAGAMPPDMSEKSVPPASQGSNVSQGSNSPGGSELESRPGQGFSNGSEIRRAVAEHKNHKSPSSPPESPRPKTVRDAANAAIGGGLGHPLGKNDGGRRGSGRIAAEEMPLVSTRGDGRNGRRIQGFLYKCGWGEVRIVCVCHGSFLTPAEFVKHGGGGDVAHPLKHIIVSPSSSPPFL</sequence>
<organism evidence="7 8">
    <name type="scientific">Platanthera guangdongensis</name>
    <dbReference type="NCBI Taxonomy" id="2320717"/>
    <lineage>
        <taxon>Eukaryota</taxon>
        <taxon>Viridiplantae</taxon>
        <taxon>Streptophyta</taxon>
        <taxon>Embryophyta</taxon>
        <taxon>Tracheophyta</taxon>
        <taxon>Spermatophyta</taxon>
        <taxon>Magnoliopsida</taxon>
        <taxon>Liliopsida</taxon>
        <taxon>Asparagales</taxon>
        <taxon>Orchidaceae</taxon>
        <taxon>Orchidoideae</taxon>
        <taxon>Orchideae</taxon>
        <taxon>Orchidinae</taxon>
        <taxon>Platanthera</taxon>
    </lineage>
</organism>
<feature type="region of interest" description="Disordered" evidence="5">
    <location>
        <begin position="184"/>
        <end position="281"/>
    </location>
</feature>
<dbReference type="EMBL" id="JBBWWR010000012">
    <property type="protein sequence ID" value="KAK8958205.1"/>
    <property type="molecule type" value="Genomic_DNA"/>
</dbReference>
<evidence type="ECO:0000256" key="1">
    <source>
        <dbReference type="ARBA" id="ARBA00004123"/>
    </source>
</evidence>
<keyword evidence="8" id="KW-1185">Reference proteome</keyword>
<dbReference type="PANTHER" id="PTHR31413">
    <property type="entry name" value="AFP HOMOLOG 2"/>
    <property type="match status" value="1"/>
</dbReference>
<dbReference type="Pfam" id="PF16135">
    <property type="entry name" value="TDBD"/>
    <property type="match status" value="1"/>
</dbReference>
<dbReference type="PANTHER" id="PTHR31413:SF31">
    <property type="entry name" value="NINJA-FAMILY PROTEIN AFP3"/>
    <property type="match status" value="1"/>
</dbReference>
<evidence type="ECO:0000256" key="2">
    <source>
        <dbReference type="ARBA" id="ARBA00006081"/>
    </source>
</evidence>
<dbReference type="InterPro" id="IPR032308">
    <property type="entry name" value="TDBD"/>
</dbReference>
<comment type="caution">
    <text evidence="7">The sequence shown here is derived from an EMBL/GenBank/DDBJ whole genome shotgun (WGS) entry which is preliminary data.</text>
</comment>
<name>A0ABR2M3L4_9ASPA</name>
<feature type="compositionally biased region" description="Low complexity" evidence="5">
    <location>
        <begin position="198"/>
        <end position="213"/>
    </location>
</feature>
<protein>
    <recommendedName>
        <fullName evidence="4">Ninja-family protein</fullName>
    </recommendedName>
    <alternativeName>
        <fullName evidence="4">ABI-binding protein</fullName>
    </alternativeName>
</protein>
<comment type="subcellular location">
    <subcellularLocation>
        <location evidence="1 4">Nucleus</location>
    </subcellularLocation>
</comment>
<feature type="compositionally biased region" description="Basic and acidic residues" evidence="5">
    <location>
        <begin position="119"/>
        <end position="141"/>
    </location>
</feature>
<feature type="compositionally biased region" description="Polar residues" evidence="5">
    <location>
        <begin position="94"/>
        <end position="117"/>
    </location>
</feature>
<comment type="function">
    <text evidence="4">Acts as a negative regulator of abscisic acid (ABA) response.</text>
</comment>
<accession>A0ABR2M3L4</accession>
<dbReference type="InterPro" id="IPR031307">
    <property type="entry name" value="Ninja_fam"/>
</dbReference>